<keyword evidence="3" id="KW-1185">Reference proteome</keyword>
<keyword evidence="1" id="KW-0812">Transmembrane</keyword>
<gene>
    <name evidence="2" type="ORF">Pc22g10380</name>
    <name evidence="2" type="ORF">PCH_Pc22g10380</name>
</gene>
<keyword evidence="1" id="KW-0472">Membrane</keyword>
<dbReference type="HOGENOM" id="CLU_1816433_0_0_1"/>
<feature type="transmembrane region" description="Helical" evidence="1">
    <location>
        <begin position="68"/>
        <end position="87"/>
    </location>
</feature>
<accession>B6HVL2</accession>
<sequence length="142" mass="16256">MQVKVQLLLIGNQNVYGGTRQTLANKPYPDHVIYEELHNQMKRGGGGLYPIIYKEDSIKEVFRAANPYPIFGFIYTGYAAIILKLLLIGNKYIIERIFIENTLKRYTLTYKRFTRYISALVTPAIPTNPIPFPGFRATPPNT</sequence>
<keyword evidence="1" id="KW-1133">Transmembrane helix</keyword>
<dbReference type="EMBL" id="AM920437">
    <property type="protein sequence ID" value="CAP98326.1"/>
    <property type="molecule type" value="Genomic_DNA"/>
</dbReference>
<protein>
    <submittedName>
        <fullName evidence="2">Pc22g10380 protein</fullName>
    </submittedName>
</protein>
<dbReference type="BioCyc" id="PCHR:PC22G10380-MONOMER"/>
<reference evidence="2 3" key="1">
    <citation type="journal article" date="2008" name="Nat. Biotechnol.">
        <title>Genome sequencing and analysis of the filamentous fungus Penicillium chrysogenum.</title>
        <authorList>
            <person name="van den Berg M.A."/>
            <person name="Albang R."/>
            <person name="Albermann K."/>
            <person name="Badger J.H."/>
            <person name="Daran J.-M."/>
            <person name="Driessen A.J.M."/>
            <person name="Garcia-Estrada C."/>
            <person name="Fedorova N.D."/>
            <person name="Harris D.M."/>
            <person name="Heijne W.H.M."/>
            <person name="Joardar V.S."/>
            <person name="Kiel J.A.K.W."/>
            <person name="Kovalchuk A."/>
            <person name="Martin J.F."/>
            <person name="Nierman W.C."/>
            <person name="Nijland J.G."/>
            <person name="Pronk J.T."/>
            <person name="Roubos J.A."/>
            <person name="van der Klei I.J."/>
            <person name="van Peij N.N.M.E."/>
            <person name="Veenhuis M."/>
            <person name="von Doehren H."/>
            <person name="Wagner C."/>
            <person name="Wortman J.R."/>
            <person name="Bovenberg R.A.L."/>
        </authorList>
    </citation>
    <scope>NUCLEOTIDE SEQUENCE [LARGE SCALE GENOMIC DNA]</scope>
    <source>
        <strain evidence="3">ATCC 28089 / DSM 1075 / NRRL 1951 / Wisconsin 54-1255</strain>
    </source>
</reference>
<dbReference type="Proteomes" id="UP000000724">
    <property type="component" value="Contig Pc00c22"/>
</dbReference>
<name>B6HVL2_PENRW</name>
<dbReference type="VEuPathDB" id="FungiDB:PCH_Pc22g10380"/>
<evidence type="ECO:0000256" key="1">
    <source>
        <dbReference type="SAM" id="Phobius"/>
    </source>
</evidence>
<evidence type="ECO:0000313" key="2">
    <source>
        <dbReference type="EMBL" id="CAP98326.1"/>
    </source>
</evidence>
<proteinExistence type="predicted"/>
<dbReference type="AlphaFoldDB" id="B6HVL2"/>
<organism evidence="2 3">
    <name type="scientific">Penicillium rubens (strain ATCC 28089 / DSM 1075 / NRRL 1951 / Wisconsin 54-1255)</name>
    <name type="common">Penicillium chrysogenum</name>
    <dbReference type="NCBI Taxonomy" id="500485"/>
    <lineage>
        <taxon>Eukaryota</taxon>
        <taxon>Fungi</taxon>
        <taxon>Dikarya</taxon>
        <taxon>Ascomycota</taxon>
        <taxon>Pezizomycotina</taxon>
        <taxon>Eurotiomycetes</taxon>
        <taxon>Eurotiomycetidae</taxon>
        <taxon>Eurotiales</taxon>
        <taxon>Aspergillaceae</taxon>
        <taxon>Penicillium</taxon>
        <taxon>Penicillium chrysogenum species complex</taxon>
    </lineage>
</organism>
<evidence type="ECO:0000313" key="3">
    <source>
        <dbReference type="Proteomes" id="UP000000724"/>
    </source>
</evidence>